<dbReference type="GO" id="GO:0005524">
    <property type="term" value="F:ATP binding"/>
    <property type="evidence" value="ECO:0007669"/>
    <property type="project" value="UniProtKB-KW"/>
</dbReference>
<keyword evidence="4 6" id="KW-0067">ATP-binding</keyword>
<dbReference type="PROSITE" id="PS50893">
    <property type="entry name" value="ABC_TRANSPORTER_2"/>
    <property type="match status" value="1"/>
</dbReference>
<dbReference type="STRING" id="145854.GA0074692_6666"/>
<dbReference type="InterPro" id="IPR003593">
    <property type="entry name" value="AAA+_ATPase"/>
</dbReference>
<dbReference type="GO" id="GO:0016887">
    <property type="term" value="F:ATP hydrolysis activity"/>
    <property type="evidence" value="ECO:0007669"/>
    <property type="project" value="InterPro"/>
</dbReference>
<dbReference type="Pfam" id="PF00005">
    <property type="entry name" value="ABC_tran"/>
    <property type="match status" value="1"/>
</dbReference>
<dbReference type="SMART" id="SM00382">
    <property type="entry name" value="AAA"/>
    <property type="match status" value="1"/>
</dbReference>
<sequence>MTAPGVLEVDDVTFTYGKKTVLSHVCLDLAVGVTVLLGRNGAGKTTLIRTLAGAARPTAGQVRLAGSVVDGRVRRGRSALRDIGWLPQAFGYPPHMTTREFVTYAAWLKEVPADRIGPRTADALDLVGLTEKAEQHLRALSGGQLRRAGLAAAIAADPAVLILDEPTAGLDPEQRDGFHDLIRRLRAEKTVVVATHLLEDVEALAGRIVVLDAGAVLWTGTAEELAGTAAAPPGLHGLRQGFQTVLGQDR</sequence>
<feature type="domain" description="ABC transporter" evidence="5">
    <location>
        <begin position="7"/>
        <end position="238"/>
    </location>
</feature>
<gene>
    <name evidence="6" type="ORF">GA0074692_6666</name>
</gene>
<comment type="similarity">
    <text evidence="1">Belongs to the ABC transporter superfamily.</text>
</comment>
<protein>
    <submittedName>
        <fullName evidence="6">ABC-2 type transport system ATP-binding protein</fullName>
    </submittedName>
</protein>
<dbReference type="PANTHER" id="PTHR43335">
    <property type="entry name" value="ABC TRANSPORTER, ATP-BINDING PROTEIN"/>
    <property type="match status" value="1"/>
</dbReference>
<accession>A0A1C6TK36</accession>
<evidence type="ECO:0000256" key="4">
    <source>
        <dbReference type="ARBA" id="ARBA00022840"/>
    </source>
</evidence>
<keyword evidence="7" id="KW-1185">Reference proteome</keyword>
<dbReference type="SUPFAM" id="SSF52540">
    <property type="entry name" value="P-loop containing nucleoside triphosphate hydrolases"/>
    <property type="match status" value="1"/>
</dbReference>
<dbReference type="Gene3D" id="3.40.50.300">
    <property type="entry name" value="P-loop containing nucleotide triphosphate hydrolases"/>
    <property type="match status" value="1"/>
</dbReference>
<evidence type="ECO:0000256" key="1">
    <source>
        <dbReference type="ARBA" id="ARBA00005417"/>
    </source>
</evidence>
<dbReference type="RefSeq" id="WP_176738644.1">
    <property type="nucleotide sequence ID" value="NZ_FMHW01000002.1"/>
</dbReference>
<name>A0A1C6TK36_9ACTN</name>
<dbReference type="AlphaFoldDB" id="A0A1C6TK36"/>
<dbReference type="InterPro" id="IPR003439">
    <property type="entry name" value="ABC_transporter-like_ATP-bd"/>
</dbReference>
<evidence type="ECO:0000256" key="2">
    <source>
        <dbReference type="ARBA" id="ARBA00022448"/>
    </source>
</evidence>
<keyword evidence="2" id="KW-0813">Transport</keyword>
<dbReference type="Proteomes" id="UP000198959">
    <property type="component" value="Unassembled WGS sequence"/>
</dbReference>
<proteinExistence type="inferred from homology"/>
<evidence type="ECO:0000256" key="3">
    <source>
        <dbReference type="ARBA" id="ARBA00022741"/>
    </source>
</evidence>
<dbReference type="PROSITE" id="PS00211">
    <property type="entry name" value="ABC_TRANSPORTER_1"/>
    <property type="match status" value="1"/>
</dbReference>
<evidence type="ECO:0000313" key="7">
    <source>
        <dbReference type="Proteomes" id="UP000198959"/>
    </source>
</evidence>
<dbReference type="InterPro" id="IPR017871">
    <property type="entry name" value="ABC_transporter-like_CS"/>
</dbReference>
<evidence type="ECO:0000313" key="6">
    <source>
        <dbReference type="EMBL" id="SCL42121.1"/>
    </source>
</evidence>
<keyword evidence="3" id="KW-0547">Nucleotide-binding</keyword>
<dbReference type="InterPro" id="IPR027417">
    <property type="entry name" value="P-loop_NTPase"/>
</dbReference>
<dbReference type="EMBL" id="FMHW01000002">
    <property type="protein sequence ID" value="SCL42121.1"/>
    <property type="molecule type" value="Genomic_DNA"/>
</dbReference>
<reference evidence="7" key="1">
    <citation type="submission" date="2016-06" db="EMBL/GenBank/DDBJ databases">
        <authorList>
            <person name="Varghese N."/>
            <person name="Submissions Spin"/>
        </authorList>
    </citation>
    <scope>NUCLEOTIDE SEQUENCE [LARGE SCALE GENOMIC DNA]</scope>
    <source>
        <strain evidence="7">DSM 43817</strain>
    </source>
</reference>
<dbReference type="PANTHER" id="PTHR43335:SF2">
    <property type="entry name" value="ABC TRANSPORTER, ATP-BINDING PROTEIN"/>
    <property type="match status" value="1"/>
</dbReference>
<evidence type="ECO:0000259" key="5">
    <source>
        <dbReference type="PROSITE" id="PS50893"/>
    </source>
</evidence>
<organism evidence="6 7">
    <name type="scientific">Micromonospora pallida</name>
    <dbReference type="NCBI Taxonomy" id="145854"/>
    <lineage>
        <taxon>Bacteria</taxon>
        <taxon>Bacillati</taxon>
        <taxon>Actinomycetota</taxon>
        <taxon>Actinomycetes</taxon>
        <taxon>Micromonosporales</taxon>
        <taxon>Micromonosporaceae</taxon>
        <taxon>Micromonospora</taxon>
    </lineage>
</organism>